<keyword evidence="8 11" id="KW-0648">Protein biosynthesis</keyword>
<evidence type="ECO:0000259" key="13">
    <source>
        <dbReference type="SMART" id="SM00836"/>
    </source>
</evidence>
<evidence type="ECO:0000256" key="9">
    <source>
        <dbReference type="ARBA" id="ARBA00023146"/>
    </source>
</evidence>
<dbReference type="SUPFAM" id="SSF47323">
    <property type="entry name" value="Anticodon-binding domain of a subclass of class I aminoacyl-tRNA synthetases"/>
    <property type="match status" value="1"/>
</dbReference>
<dbReference type="InterPro" id="IPR035684">
    <property type="entry name" value="ArgRS_core"/>
</dbReference>
<dbReference type="PRINTS" id="PR01038">
    <property type="entry name" value="TRNASYNTHARG"/>
</dbReference>
<dbReference type="EC" id="6.1.1.19" evidence="11"/>
<keyword evidence="4 11" id="KW-0963">Cytoplasm</keyword>
<dbReference type="FunFam" id="3.40.50.620:FF:000062">
    <property type="entry name" value="Arginine--tRNA ligase"/>
    <property type="match status" value="1"/>
</dbReference>
<dbReference type="PANTHER" id="PTHR11956:SF5">
    <property type="entry name" value="ARGININE--TRNA LIGASE, CYTOPLASMIC"/>
    <property type="match status" value="1"/>
</dbReference>
<dbReference type="SUPFAM" id="SSF52374">
    <property type="entry name" value="Nucleotidylyl transferase"/>
    <property type="match status" value="1"/>
</dbReference>
<evidence type="ECO:0000259" key="14">
    <source>
        <dbReference type="SMART" id="SM01016"/>
    </source>
</evidence>
<protein>
    <recommendedName>
        <fullName evidence="11">Arginine--tRNA ligase</fullName>
        <ecNumber evidence="11">6.1.1.19</ecNumber>
    </recommendedName>
    <alternativeName>
        <fullName evidence="11">Arginyl-tRNA synthetase</fullName>
        <shortName evidence="11">ArgRS</shortName>
    </alternativeName>
</protein>
<dbReference type="NCBIfam" id="TIGR00456">
    <property type="entry name" value="argS"/>
    <property type="match status" value="1"/>
</dbReference>
<dbReference type="InterPro" id="IPR036695">
    <property type="entry name" value="Arg-tRNA-synth_N_sf"/>
</dbReference>
<organism evidence="15 16">
    <name type="scientific">Corynebacterium mycetoides</name>
    <dbReference type="NCBI Taxonomy" id="38302"/>
    <lineage>
        <taxon>Bacteria</taxon>
        <taxon>Bacillati</taxon>
        <taxon>Actinomycetota</taxon>
        <taxon>Actinomycetes</taxon>
        <taxon>Mycobacteriales</taxon>
        <taxon>Corynebacteriaceae</taxon>
        <taxon>Corynebacterium</taxon>
    </lineage>
</organism>
<dbReference type="AlphaFoldDB" id="A0A1G9LVP6"/>
<dbReference type="SMART" id="SM00836">
    <property type="entry name" value="DALR_1"/>
    <property type="match status" value="1"/>
</dbReference>
<dbReference type="InterPro" id="IPR009080">
    <property type="entry name" value="tRNAsynth_Ia_anticodon-bd"/>
</dbReference>
<dbReference type="CDD" id="cd00671">
    <property type="entry name" value="ArgRS_core"/>
    <property type="match status" value="1"/>
</dbReference>
<dbReference type="Gene3D" id="3.30.1360.70">
    <property type="entry name" value="Arginyl tRNA synthetase N-terminal domain"/>
    <property type="match status" value="1"/>
</dbReference>
<feature type="domain" description="Arginyl tRNA synthetase N-terminal" evidence="14">
    <location>
        <begin position="4"/>
        <end position="93"/>
    </location>
</feature>
<keyword evidence="7 11" id="KW-0067">ATP-binding</keyword>
<dbReference type="InterPro" id="IPR014729">
    <property type="entry name" value="Rossmann-like_a/b/a_fold"/>
</dbReference>
<dbReference type="Pfam" id="PF05746">
    <property type="entry name" value="DALR_1"/>
    <property type="match status" value="1"/>
</dbReference>
<dbReference type="STRING" id="38302.SAMN04488535_0327"/>
<dbReference type="GO" id="GO:0005524">
    <property type="term" value="F:ATP binding"/>
    <property type="evidence" value="ECO:0007669"/>
    <property type="project" value="UniProtKB-UniRule"/>
</dbReference>
<dbReference type="HAMAP" id="MF_00123">
    <property type="entry name" value="Arg_tRNA_synth"/>
    <property type="match status" value="1"/>
</dbReference>
<dbReference type="Pfam" id="PF00750">
    <property type="entry name" value="tRNA-synt_1d"/>
    <property type="match status" value="2"/>
</dbReference>
<dbReference type="InterPro" id="IPR008909">
    <property type="entry name" value="DALR_anticod-bd"/>
</dbReference>
<sequence>MTPADLATTIKQAATSVLSEHDLDASVVPDTVTVERPRNPEHGDYATNIALQVAKKAGTNPRDLAGWLAEALSSDPAIESAEVAGPGFINLRLAADAQGQLVAEILAAGDAFGHLDIYAGEKVNLEFVSANPTGPIHLGGTRWAAVGDSLGRVLEAAGAQVTREYYFNDHGGQIDRFARSLVAAARGEDTPEDGYGGEYISEIAAAVVEKRPDALTGTPDEVQETFRAEGVEMMFDHIKRSLAQFGVEFDVYFHENSLFESGAVDKAVATLKDNGNLYESDGAWWLRSSDYGDDKDRVVIKSDGNAAYIAGDIAYVADKFDRGHTLAIYMLGADHHGYIARLRASAQALGYNPDAVEVLIGQMVNLVRNGRPVKMSKRAGTIITLDDLVDAIGVDGARYSLVRSSVDQTLDIDLDLWTKQSSDNPVYYVQYGHARLCSIARRAAEASVGYDNPELGLLDHEKEGDLIRTLGEFPAVVKAAAELREPHRVARYAEELASSFHKFYDACQILPKAQEEAQPIHSARLALAMATRQVLANALGLVGVSAPEKM</sequence>
<evidence type="ECO:0000256" key="8">
    <source>
        <dbReference type="ARBA" id="ARBA00022917"/>
    </source>
</evidence>
<dbReference type="EMBL" id="LT629700">
    <property type="protein sequence ID" value="SDL66038.1"/>
    <property type="molecule type" value="Genomic_DNA"/>
</dbReference>
<comment type="subunit">
    <text evidence="3 11">Monomer.</text>
</comment>
<comment type="catalytic activity">
    <reaction evidence="10 11">
        <text>tRNA(Arg) + L-arginine + ATP = L-arginyl-tRNA(Arg) + AMP + diphosphate</text>
        <dbReference type="Rhea" id="RHEA:20301"/>
        <dbReference type="Rhea" id="RHEA-COMP:9658"/>
        <dbReference type="Rhea" id="RHEA-COMP:9673"/>
        <dbReference type="ChEBI" id="CHEBI:30616"/>
        <dbReference type="ChEBI" id="CHEBI:32682"/>
        <dbReference type="ChEBI" id="CHEBI:33019"/>
        <dbReference type="ChEBI" id="CHEBI:78442"/>
        <dbReference type="ChEBI" id="CHEBI:78513"/>
        <dbReference type="ChEBI" id="CHEBI:456215"/>
        <dbReference type="EC" id="6.1.1.19"/>
    </reaction>
</comment>
<evidence type="ECO:0000256" key="5">
    <source>
        <dbReference type="ARBA" id="ARBA00022598"/>
    </source>
</evidence>
<dbReference type="OrthoDB" id="9803211at2"/>
<evidence type="ECO:0000256" key="7">
    <source>
        <dbReference type="ARBA" id="ARBA00022840"/>
    </source>
</evidence>
<comment type="subcellular location">
    <subcellularLocation>
        <location evidence="1 11">Cytoplasm</location>
    </subcellularLocation>
</comment>
<dbReference type="GO" id="GO:0004814">
    <property type="term" value="F:arginine-tRNA ligase activity"/>
    <property type="evidence" value="ECO:0007669"/>
    <property type="project" value="UniProtKB-UniRule"/>
</dbReference>
<dbReference type="CDD" id="cd07956">
    <property type="entry name" value="Anticodon_Ia_Arg"/>
    <property type="match status" value="1"/>
</dbReference>
<dbReference type="GO" id="GO:0006420">
    <property type="term" value="P:arginyl-tRNA aminoacylation"/>
    <property type="evidence" value="ECO:0007669"/>
    <property type="project" value="UniProtKB-UniRule"/>
</dbReference>
<dbReference type="FunFam" id="3.30.1360.70:FF:000003">
    <property type="entry name" value="Arginine--tRNA ligase"/>
    <property type="match status" value="1"/>
</dbReference>
<proteinExistence type="inferred from homology"/>
<keyword evidence="5 11" id="KW-0436">Ligase</keyword>
<feature type="short sequence motif" description="'HIGH' region" evidence="11">
    <location>
        <begin position="130"/>
        <end position="140"/>
    </location>
</feature>
<keyword evidence="16" id="KW-1185">Reference proteome</keyword>
<dbReference type="InterPro" id="IPR005148">
    <property type="entry name" value="Arg-tRNA-synth_N"/>
</dbReference>
<dbReference type="PANTHER" id="PTHR11956">
    <property type="entry name" value="ARGINYL-TRNA SYNTHETASE"/>
    <property type="match status" value="1"/>
</dbReference>
<evidence type="ECO:0000313" key="15">
    <source>
        <dbReference type="EMBL" id="SDL66038.1"/>
    </source>
</evidence>
<dbReference type="PROSITE" id="PS00178">
    <property type="entry name" value="AA_TRNA_LIGASE_I"/>
    <property type="match status" value="1"/>
</dbReference>
<evidence type="ECO:0000256" key="11">
    <source>
        <dbReference type="HAMAP-Rule" id="MF_00123"/>
    </source>
</evidence>
<evidence type="ECO:0000256" key="6">
    <source>
        <dbReference type="ARBA" id="ARBA00022741"/>
    </source>
</evidence>
<dbReference type="Gene3D" id="3.40.50.620">
    <property type="entry name" value="HUPs"/>
    <property type="match status" value="1"/>
</dbReference>
<dbReference type="Pfam" id="PF03485">
    <property type="entry name" value="Arg_tRNA_synt_N"/>
    <property type="match status" value="1"/>
</dbReference>
<evidence type="ECO:0000256" key="4">
    <source>
        <dbReference type="ARBA" id="ARBA00022490"/>
    </source>
</evidence>
<dbReference type="RefSeq" id="WP_092147908.1">
    <property type="nucleotide sequence ID" value="NZ_LT629700.1"/>
</dbReference>
<evidence type="ECO:0000256" key="3">
    <source>
        <dbReference type="ARBA" id="ARBA00011245"/>
    </source>
</evidence>
<keyword evidence="9 11" id="KW-0030">Aminoacyl-tRNA synthetase</keyword>
<dbReference type="Gene3D" id="1.10.730.10">
    <property type="entry name" value="Isoleucyl-tRNA Synthetase, Domain 1"/>
    <property type="match status" value="1"/>
</dbReference>
<name>A0A1G9LVP6_9CORY</name>
<dbReference type="SMART" id="SM01016">
    <property type="entry name" value="Arg_tRNA_synt_N"/>
    <property type="match status" value="1"/>
</dbReference>
<keyword evidence="6 11" id="KW-0547">Nucleotide-binding</keyword>
<evidence type="ECO:0000256" key="1">
    <source>
        <dbReference type="ARBA" id="ARBA00004496"/>
    </source>
</evidence>
<feature type="domain" description="DALR anticodon binding" evidence="13">
    <location>
        <begin position="429"/>
        <end position="550"/>
    </location>
</feature>
<dbReference type="FunFam" id="1.10.730.10:FF:000008">
    <property type="entry name" value="Arginine--tRNA ligase"/>
    <property type="match status" value="1"/>
</dbReference>
<evidence type="ECO:0000256" key="10">
    <source>
        <dbReference type="ARBA" id="ARBA00049339"/>
    </source>
</evidence>
<gene>
    <name evidence="11" type="primary">argS</name>
    <name evidence="15" type="ORF">SAMN04488535_0327</name>
</gene>
<evidence type="ECO:0000313" key="16">
    <source>
        <dbReference type="Proteomes" id="UP000199350"/>
    </source>
</evidence>
<dbReference type="InterPro" id="IPR001412">
    <property type="entry name" value="aa-tRNA-synth_I_CS"/>
</dbReference>
<accession>A0A1G9LVP6</accession>
<evidence type="ECO:0000256" key="12">
    <source>
        <dbReference type="RuleBase" id="RU363038"/>
    </source>
</evidence>
<dbReference type="Proteomes" id="UP000199350">
    <property type="component" value="Chromosome I"/>
</dbReference>
<comment type="similarity">
    <text evidence="2 11 12">Belongs to the class-I aminoacyl-tRNA synthetase family.</text>
</comment>
<dbReference type="InterPro" id="IPR001278">
    <property type="entry name" value="Arg-tRNA-ligase"/>
</dbReference>
<reference evidence="16" key="1">
    <citation type="submission" date="2016-10" db="EMBL/GenBank/DDBJ databases">
        <authorList>
            <person name="Varghese N."/>
            <person name="Submissions S."/>
        </authorList>
    </citation>
    <scope>NUCLEOTIDE SEQUENCE [LARGE SCALE GENOMIC DNA]</scope>
    <source>
        <strain evidence="16">DSM 20632</strain>
    </source>
</reference>
<evidence type="ECO:0000256" key="2">
    <source>
        <dbReference type="ARBA" id="ARBA00005594"/>
    </source>
</evidence>
<dbReference type="GO" id="GO:0005737">
    <property type="term" value="C:cytoplasm"/>
    <property type="evidence" value="ECO:0007669"/>
    <property type="project" value="UniProtKB-SubCell"/>
</dbReference>
<dbReference type="SUPFAM" id="SSF55190">
    <property type="entry name" value="Arginyl-tRNA synthetase (ArgRS), N-terminal 'additional' domain"/>
    <property type="match status" value="1"/>
</dbReference>